<name>A0A0K2UIS5_LEPSM</name>
<dbReference type="EMBL" id="HACA01020215">
    <property type="protein sequence ID" value="CDW37576.1"/>
    <property type="molecule type" value="Transcribed_RNA"/>
</dbReference>
<accession>A0A0K2UIS5</accession>
<sequence>MLPWRQRWRIDYSRSSATLLATAAIFSRLRAVRGLLDDGTSQKVATPSNFPIIL</sequence>
<organism evidence="1">
    <name type="scientific">Lepeophtheirus salmonis</name>
    <name type="common">Salmon louse</name>
    <name type="synonym">Caligus salmonis</name>
    <dbReference type="NCBI Taxonomy" id="72036"/>
    <lineage>
        <taxon>Eukaryota</taxon>
        <taxon>Metazoa</taxon>
        <taxon>Ecdysozoa</taxon>
        <taxon>Arthropoda</taxon>
        <taxon>Crustacea</taxon>
        <taxon>Multicrustacea</taxon>
        <taxon>Hexanauplia</taxon>
        <taxon>Copepoda</taxon>
        <taxon>Siphonostomatoida</taxon>
        <taxon>Caligidae</taxon>
        <taxon>Lepeophtheirus</taxon>
    </lineage>
</organism>
<protein>
    <submittedName>
        <fullName evidence="1">Uncharacterized protein</fullName>
    </submittedName>
</protein>
<dbReference type="AlphaFoldDB" id="A0A0K2UIS5"/>
<evidence type="ECO:0000313" key="1">
    <source>
        <dbReference type="EMBL" id="CDW37576.1"/>
    </source>
</evidence>
<proteinExistence type="predicted"/>
<reference evidence="1" key="1">
    <citation type="submission" date="2014-05" db="EMBL/GenBank/DDBJ databases">
        <authorList>
            <person name="Chronopoulou M."/>
        </authorList>
    </citation>
    <scope>NUCLEOTIDE SEQUENCE</scope>
    <source>
        <tissue evidence="1">Whole organism</tissue>
    </source>
</reference>